<keyword evidence="2" id="KW-1185">Reference proteome</keyword>
<sequence>GQRSRGGCCTAPTGSGLARSGGSVAAAAYPTQQQQHRATLAGPLYSFIGGWSYQKAVLLG</sequence>
<evidence type="ECO:0000313" key="2">
    <source>
        <dbReference type="Proteomes" id="UP000215902"/>
    </source>
</evidence>
<protein>
    <submittedName>
        <fullName evidence="1">Uncharacterized protein</fullName>
    </submittedName>
</protein>
<dbReference type="AlphaFoldDB" id="A0A267GJU0"/>
<name>A0A267GJU0_9PLAT</name>
<dbReference type="Proteomes" id="UP000215902">
    <property type="component" value="Unassembled WGS sequence"/>
</dbReference>
<reference evidence="1 2" key="1">
    <citation type="submission" date="2017-06" db="EMBL/GenBank/DDBJ databases">
        <title>A platform for efficient transgenesis in Macrostomum lignano, a flatworm model organism for stem cell research.</title>
        <authorList>
            <person name="Berezikov E."/>
        </authorList>
    </citation>
    <scope>NUCLEOTIDE SEQUENCE [LARGE SCALE GENOMIC DNA]</scope>
    <source>
        <strain evidence="1">DV1</strain>
        <tissue evidence="1">Whole organism</tissue>
    </source>
</reference>
<organism evidence="1 2">
    <name type="scientific">Macrostomum lignano</name>
    <dbReference type="NCBI Taxonomy" id="282301"/>
    <lineage>
        <taxon>Eukaryota</taxon>
        <taxon>Metazoa</taxon>
        <taxon>Spiralia</taxon>
        <taxon>Lophotrochozoa</taxon>
        <taxon>Platyhelminthes</taxon>
        <taxon>Rhabditophora</taxon>
        <taxon>Macrostomorpha</taxon>
        <taxon>Macrostomida</taxon>
        <taxon>Macrostomidae</taxon>
        <taxon>Macrostomum</taxon>
    </lineage>
</organism>
<evidence type="ECO:0000313" key="1">
    <source>
        <dbReference type="EMBL" id="PAA85654.1"/>
    </source>
</evidence>
<proteinExistence type="predicted"/>
<feature type="non-terminal residue" evidence="1">
    <location>
        <position position="1"/>
    </location>
</feature>
<dbReference type="EMBL" id="NIVC01000309">
    <property type="protein sequence ID" value="PAA85654.1"/>
    <property type="molecule type" value="Genomic_DNA"/>
</dbReference>
<comment type="caution">
    <text evidence="1">The sequence shown here is derived from an EMBL/GenBank/DDBJ whole genome shotgun (WGS) entry which is preliminary data.</text>
</comment>
<accession>A0A267GJU0</accession>
<gene>
    <name evidence="1" type="ORF">BOX15_Mlig000687g6</name>
</gene>